<evidence type="ECO:0000256" key="1">
    <source>
        <dbReference type="SAM" id="SignalP"/>
    </source>
</evidence>
<dbReference type="SUPFAM" id="SSF50494">
    <property type="entry name" value="Trypsin-like serine proteases"/>
    <property type="match status" value="1"/>
</dbReference>
<accession>A0A9N9GV52</accession>
<proteinExistence type="predicted"/>
<protein>
    <submittedName>
        <fullName evidence="2">15_t:CDS:1</fullName>
    </submittedName>
</protein>
<dbReference type="Proteomes" id="UP000789739">
    <property type="component" value="Unassembled WGS sequence"/>
</dbReference>
<gene>
    <name evidence="2" type="ORF">PBRASI_LOCUS9307</name>
</gene>
<keyword evidence="1" id="KW-0732">Signal</keyword>
<comment type="caution">
    <text evidence="2">The sequence shown here is derived from an EMBL/GenBank/DDBJ whole genome shotgun (WGS) entry which is preliminary data.</text>
</comment>
<sequence>MKLNNEKIKSIFLLSLVGSGTGQQSADNQTEVLINSGTNHLALPQLVTNFTHTKMAQEGDSEQNVYVAGASVLFTFKRKDGSLLPSKKCTDDEQDIKSYDMQLSFTDWDNSVTLEPVNLKHMPFVPKVTDEGTVDLLPVTSSANPTGPGLSVCVYGAASVDLGTNGLLKEDLGAPVYTETKISERTLAQALGHVSLIENADPQHQSFYYFPIETALSQTNAISGCSVPSLTSSVNNFSQPLSETELQMAQNVSQIVERDSRLILHSGMKVDGITYSLPQTCQRPCTLSFPVSEERFSKKVLKGFLTSANCVNTNILVGDTVVGVAMRPFKFDSEQGLDYAFVRIYSDYCGRGIVDIDELLPIIPTPSQPLSVGDKVYAHGGARGMVSGEILETGVTITVNRPGSCGKESAELHDVVKVKMNKGYYSGDLGAPVYIPLQVPGSTQMIASPVGQVVEVHNHDANDNT</sequence>
<name>A0A9N9GV52_9GLOM</name>
<organism evidence="2 3">
    <name type="scientific">Paraglomus brasilianum</name>
    <dbReference type="NCBI Taxonomy" id="144538"/>
    <lineage>
        <taxon>Eukaryota</taxon>
        <taxon>Fungi</taxon>
        <taxon>Fungi incertae sedis</taxon>
        <taxon>Mucoromycota</taxon>
        <taxon>Glomeromycotina</taxon>
        <taxon>Glomeromycetes</taxon>
        <taxon>Paraglomerales</taxon>
        <taxon>Paraglomeraceae</taxon>
        <taxon>Paraglomus</taxon>
    </lineage>
</organism>
<feature type="signal peptide" evidence="1">
    <location>
        <begin position="1"/>
        <end position="22"/>
    </location>
</feature>
<dbReference type="OrthoDB" id="10560889at2759"/>
<dbReference type="InterPro" id="IPR009003">
    <property type="entry name" value="Peptidase_S1_PA"/>
</dbReference>
<dbReference type="AlphaFoldDB" id="A0A9N9GV52"/>
<evidence type="ECO:0000313" key="3">
    <source>
        <dbReference type="Proteomes" id="UP000789739"/>
    </source>
</evidence>
<evidence type="ECO:0000313" key="2">
    <source>
        <dbReference type="EMBL" id="CAG8632015.1"/>
    </source>
</evidence>
<dbReference type="EMBL" id="CAJVPI010001960">
    <property type="protein sequence ID" value="CAG8632015.1"/>
    <property type="molecule type" value="Genomic_DNA"/>
</dbReference>
<keyword evidence="3" id="KW-1185">Reference proteome</keyword>
<feature type="chain" id="PRO_5040474143" evidence="1">
    <location>
        <begin position="23"/>
        <end position="465"/>
    </location>
</feature>
<reference evidence="2" key="1">
    <citation type="submission" date="2021-06" db="EMBL/GenBank/DDBJ databases">
        <authorList>
            <person name="Kallberg Y."/>
            <person name="Tangrot J."/>
            <person name="Rosling A."/>
        </authorList>
    </citation>
    <scope>NUCLEOTIDE SEQUENCE</scope>
    <source>
        <strain evidence="2">BR232B</strain>
    </source>
</reference>